<evidence type="ECO:0000256" key="2">
    <source>
        <dbReference type="SAM" id="SignalP"/>
    </source>
</evidence>
<dbReference type="InParanoid" id="A0A3Q1FKV9"/>
<feature type="domain" description="Ribonuclease A-domain" evidence="3">
    <location>
        <begin position="32"/>
        <end position="143"/>
    </location>
</feature>
<reference evidence="4" key="1">
    <citation type="submission" date="2025-08" db="UniProtKB">
        <authorList>
            <consortium name="Ensembl"/>
        </authorList>
    </citation>
    <scope>IDENTIFICATION</scope>
</reference>
<name>A0A3Q1FKV9_9TELE</name>
<dbReference type="InterPro" id="IPR036816">
    <property type="entry name" value="RNaseA-like_dom_sf"/>
</dbReference>
<reference evidence="4" key="2">
    <citation type="submission" date="2025-09" db="UniProtKB">
        <authorList>
            <consortium name="Ensembl"/>
        </authorList>
    </citation>
    <scope>IDENTIFICATION</scope>
</reference>
<evidence type="ECO:0000313" key="5">
    <source>
        <dbReference type="Proteomes" id="UP000257200"/>
    </source>
</evidence>
<protein>
    <recommendedName>
        <fullName evidence="3">Ribonuclease A-domain domain-containing protein</fullName>
    </recommendedName>
</protein>
<dbReference type="InterPro" id="IPR001427">
    <property type="entry name" value="RNaseA"/>
</dbReference>
<evidence type="ECO:0000259" key="3">
    <source>
        <dbReference type="SMART" id="SM00092"/>
    </source>
</evidence>
<evidence type="ECO:0000256" key="1">
    <source>
        <dbReference type="ARBA" id="ARBA00005600"/>
    </source>
</evidence>
<feature type="chain" id="PRO_5018723804" description="Ribonuclease A-domain domain-containing protein" evidence="2">
    <location>
        <begin position="34"/>
        <end position="144"/>
    </location>
</feature>
<dbReference type="GO" id="GO:0003676">
    <property type="term" value="F:nucleic acid binding"/>
    <property type="evidence" value="ECO:0007669"/>
    <property type="project" value="InterPro"/>
</dbReference>
<dbReference type="GO" id="GO:0050830">
    <property type="term" value="P:defense response to Gram-positive bacterium"/>
    <property type="evidence" value="ECO:0007669"/>
    <property type="project" value="TreeGrafter"/>
</dbReference>
<comment type="similarity">
    <text evidence="1">Belongs to the pancreatic ribonuclease family.</text>
</comment>
<dbReference type="FunCoup" id="A0A3Q1FKV9">
    <property type="interactions" value="1062"/>
</dbReference>
<dbReference type="STRING" id="80966.ENSAPOP00000016432"/>
<evidence type="ECO:0000313" key="4">
    <source>
        <dbReference type="Ensembl" id="ENSAPOP00000016432.1"/>
    </source>
</evidence>
<dbReference type="GeneTree" id="ENSGT01010000223468"/>
<dbReference type="InterPro" id="IPR023412">
    <property type="entry name" value="RNaseA_domain"/>
</dbReference>
<keyword evidence="5" id="KW-1185">Reference proteome</keyword>
<sequence>MEVHFLVSSMLSACWMLLLLMLTLLLVSGQTEAASYADFKRQHIYDGPNQKCDAMIEERKVYVGDKCKEKNSFVLAKESDVENICKGQKDRATIKSPKPFEVIACKTGKGQKPPCQYEEKRLGKKHFDVSCVGGLPVHYASIDI</sequence>
<proteinExistence type="inferred from homology"/>
<feature type="signal peptide" evidence="2">
    <location>
        <begin position="1"/>
        <end position="33"/>
    </location>
</feature>
<accession>A0A3Q1FKV9</accession>
<dbReference type="Gene3D" id="3.10.130.10">
    <property type="entry name" value="Ribonuclease A-like domain"/>
    <property type="match status" value="1"/>
</dbReference>
<keyword evidence="2" id="KW-0732">Signal</keyword>
<dbReference type="Pfam" id="PF00074">
    <property type="entry name" value="RnaseA"/>
    <property type="match status" value="1"/>
</dbReference>
<organism evidence="4 5">
    <name type="scientific">Acanthochromis polyacanthus</name>
    <name type="common">spiny chromis</name>
    <dbReference type="NCBI Taxonomy" id="80966"/>
    <lineage>
        <taxon>Eukaryota</taxon>
        <taxon>Metazoa</taxon>
        <taxon>Chordata</taxon>
        <taxon>Craniata</taxon>
        <taxon>Vertebrata</taxon>
        <taxon>Euteleostomi</taxon>
        <taxon>Actinopterygii</taxon>
        <taxon>Neopterygii</taxon>
        <taxon>Teleostei</taxon>
        <taxon>Neoteleostei</taxon>
        <taxon>Acanthomorphata</taxon>
        <taxon>Ovalentaria</taxon>
        <taxon>Pomacentridae</taxon>
        <taxon>Acanthochromis</taxon>
    </lineage>
</organism>
<dbReference type="Ensembl" id="ENSAPOT00000025411.1">
    <property type="protein sequence ID" value="ENSAPOP00000016432.1"/>
    <property type="gene ID" value="ENSAPOG00000019550.1"/>
</dbReference>
<dbReference type="Proteomes" id="UP000257200">
    <property type="component" value="Unplaced"/>
</dbReference>
<dbReference type="PANTHER" id="PTHR11437">
    <property type="entry name" value="RIBONUCLEASE"/>
    <property type="match status" value="1"/>
</dbReference>
<dbReference type="SMART" id="SM00092">
    <property type="entry name" value="RNAse_Pc"/>
    <property type="match status" value="1"/>
</dbReference>
<dbReference type="AlphaFoldDB" id="A0A3Q1FKV9"/>
<dbReference type="SUPFAM" id="SSF54076">
    <property type="entry name" value="RNase A-like"/>
    <property type="match status" value="1"/>
</dbReference>
<dbReference type="GO" id="GO:0004540">
    <property type="term" value="F:RNA nuclease activity"/>
    <property type="evidence" value="ECO:0007669"/>
    <property type="project" value="TreeGrafter"/>
</dbReference>